<dbReference type="FunFam" id="3.90.850.10:FF:000002">
    <property type="entry name" value="2-hydroxyhepta-2,4-diene-1,7-dioate isomerase"/>
    <property type="match status" value="1"/>
</dbReference>
<evidence type="ECO:0000313" key="6">
    <source>
        <dbReference type="EMBL" id="KLU21824.1"/>
    </source>
</evidence>
<dbReference type="InterPro" id="IPR011234">
    <property type="entry name" value="Fumarylacetoacetase-like_C"/>
</dbReference>
<gene>
    <name evidence="6" type="ORF">EOS_33840</name>
</gene>
<dbReference type="GO" id="GO:0019752">
    <property type="term" value="P:carboxylic acid metabolic process"/>
    <property type="evidence" value="ECO:0007669"/>
    <property type="project" value="UniProtKB-ARBA"/>
</dbReference>
<evidence type="ECO:0000256" key="2">
    <source>
        <dbReference type="ARBA" id="ARBA00010211"/>
    </source>
</evidence>
<dbReference type="SUPFAM" id="SSF56529">
    <property type="entry name" value="FAH"/>
    <property type="match status" value="1"/>
</dbReference>
<dbReference type="Proteomes" id="UP000035963">
    <property type="component" value="Unassembled WGS sequence"/>
</dbReference>
<keyword evidence="3" id="KW-0479">Metal-binding</keyword>
<protein>
    <submittedName>
        <fullName evidence="6">5-oxopent-3-ene-1,2,5-tricarboxylate decarboxylase</fullName>
    </submittedName>
</protein>
<feature type="domain" description="Fumarylacetoacetase-like C-terminal" evidence="5">
    <location>
        <begin position="70"/>
        <end position="275"/>
    </location>
</feature>
<dbReference type="GO" id="GO:0046872">
    <property type="term" value="F:metal ion binding"/>
    <property type="evidence" value="ECO:0007669"/>
    <property type="project" value="UniProtKB-KW"/>
</dbReference>
<evidence type="ECO:0000256" key="3">
    <source>
        <dbReference type="ARBA" id="ARBA00022723"/>
    </source>
</evidence>
<dbReference type="GO" id="GO:0016787">
    <property type="term" value="F:hydrolase activity"/>
    <property type="evidence" value="ECO:0007669"/>
    <property type="project" value="UniProtKB-KW"/>
</dbReference>
<dbReference type="PANTHER" id="PTHR11820:SF112">
    <property type="entry name" value="FUMARYLACETOACETATE HYDROLASE FAMILY PROTEIN (AFU_ORTHOLOGUE AFUA_1G02370)-RELATED"/>
    <property type="match status" value="1"/>
</dbReference>
<sequence length="285" mass="30987">MRFVQFKKEGAQWLGLRVDADRVRVLGQHSLDELIATGEDLSEFVESLPPEEYASLSELQFLPPVSRPGKIICVGLNYTDHTRESNYEQPAYPTLFLRVTTSLIAHNEPIVRPTVSDCLDYEGELAVVLSGGGRHIAKADALSFIAGYALFNDGSVRDYQFKSPQWTVGKNFDGTGAFGPEFVTPDEVPAGAKGLLLETRLNGEVVQSASVSDMVFDIETLISTISEAMTLEAGDVIVTGTPSGIGWAREPKLLMKPGDVCEVSVEGFMTLRNPIAQESSNPSSK</sequence>
<keyword evidence="7" id="KW-1185">Reference proteome</keyword>
<comment type="cofactor">
    <cofactor evidence="1">
        <name>Mg(2+)</name>
        <dbReference type="ChEBI" id="CHEBI:18420"/>
    </cofactor>
</comment>
<accession>A0A0J1CMR5</accession>
<proteinExistence type="inferred from homology"/>
<evidence type="ECO:0000259" key="5">
    <source>
        <dbReference type="Pfam" id="PF01557"/>
    </source>
</evidence>
<dbReference type="PANTHER" id="PTHR11820">
    <property type="entry name" value="ACYLPYRUVASE"/>
    <property type="match status" value="1"/>
</dbReference>
<organism evidence="6 7">
    <name type="scientific">Caballeronia mineralivorans PML1(12)</name>
    <dbReference type="NCBI Taxonomy" id="908627"/>
    <lineage>
        <taxon>Bacteria</taxon>
        <taxon>Pseudomonadati</taxon>
        <taxon>Pseudomonadota</taxon>
        <taxon>Betaproteobacteria</taxon>
        <taxon>Burkholderiales</taxon>
        <taxon>Burkholderiaceae</taxon>
        <taxon>Caballeronia</taxon>
    </lineage>
</organism>
<evidence type="ECO:0000256" key="4">
    <source>
        <dbReference type="ARBA" id="ARBA00022801"/>
    </source>
</evidence>
<dbReference type="EMBL" id="AEJF01000200">
    <property type="protein sequence ID" value="KLU21824.1"/>
    <property type="molecule type" value="Genomic_DNA"/>
</dbReference>
<evidence type="ECO:0000256" key="1">
    <source>
        <dbReference type="ARBA" id="ARBA00001946"/>
    </source>
</evidence>
<name>A0A0J1CMR5_9BURK</name>
<comment type="similarity">
    <text evidence="2">Belongs to the FAH family.</text>
</comment>
<dbReference type="Gene3D" id="3.90.850.10">
    <property type="entry name" value="Fumarylacetoacetase-like, C-terminal domain"/>
    <property type="match status" value="1"/>
</dbReference>
<dbReference type="Pfam" id="PF01557">
    <property type="entry name" value="FAA_hydrolase"/>
    <property type="match status" value="1"/>
</dbReference>
<dbReference type="GO" id="GO:0016853">
    <property type="term" value="F:isomerase activity"/>
    <property type="evidence" value="ECO:0007669"/>
    <property type="project" value="UniProtKB-ARBA"/>
</dbReference>
<dbReference type="OrthoDB" id="9805307at2"/>
<dbReference type="InterPro" id="IPR036663">
    <property type="entry name" value="Fumarylacetoacetase_C_sf"/>
</dbReference>
<dbReference type="AlphaFoldDB" id="A0A0J1CMR5"/>
<dbReference type="PATRIC" id="fig|908627.4.peg.7571"/>
<dbReference type="RefSeq" id="WP_047896574.1">
    <property type="nucleotide sequence ID" value="NZ_AEJF01000200.1"/>
</dbReference>
<comment type="caution">
    <text evidence="6">The sequence shown here is derived from an EMBL/GenBank/DDBJ whole genome shotgun (WGS) entry which is preliminary data.</text>
</comment>
<keyword evidence="4" id="KW-0378">Hydrolase</keyword>
<evidence type="ECO:0000313" key="7">
    <source>
        <dbReference type="Proteomes" id="UP000035963"/>
    </source>
</evidence>
<reference evidence="6 7" key="1">
    <citation type="journal article" date="2015" name="Genome Announc.">
        <title>Draft Genome Sequence of Burkholderia sp. Strain PML1(12), an Ectomycorrhizosphere-Inhabiting Bacterium with Effective Mineral-Weathering Ability.</title>
        <authorList>
            <person name="Uroz S."/>
            <person name="Oger P."/>
        </authorList>
    </citation>
    <scope>NUCLEOTIDE SEQUENCE [LARGE SCALE GENOMIC DNA]</scope>
    <source>
        <strain evidence="7">PML1(12)</strain>
    </source>
</reference>